<dbReference type="EnsemblPlants" id="KQL16918">
    <property type="protein sequence ID" value="KQL16918"/>
    <property type="gene ID" value="SETIT_025034mg"/>
</dbReference>
<dbReference type="Gene3D" id="3.30.70.330">
    <property type="match status" value="1"/>
</dbReference>
<evidence type="ECO:0000313" key="5">
    <source>
        <dbReference type="Proteomes" id="UP000004995"/>
    </source>
</evidence>
<evidence type="ECO:0000256" key="2">
    <source>
        <dbReference type="PROSITE-ProRule" id="PRU00176"/>
    </source>
</evidence>
<evidence type="ECO:0000256" key="1">
    <source>
        <dbReference type="ARBA" id="ARBA00022884"/>
    </source>
</evidence>
<keyword evidence="5" id="KW-1185">Reference proteome</keyword>
<protein>
    <recommendedName>
        <fullName evidence="3">RRM domain-containing protein</fullName>
    </recommendedName>
</protein>
<dbReference type="HOGENOM" id="CLU_112748_0_0_1"/>
<dbReference type="PROSITE" id="PS50102">
    <property type="entry name" value="RRM"/>
    <property type="match status" value="1"/>
</dbReference>
<dbReference type="OMA" id="KGNLHPW"/>
<dbReference type="Proteomes" id="UP000004995">
    <property type="component" value="Unassembled WGS sequence"/>
</dbReference>
<proteinExistence type="predicted"/>
<dbReference type="InParanoid" id="K3ZEN8"/>
<sequence length="183" mass="20365">ENQIVPYVLATICSFTNPVKFIPFSIRFVRIPTDSTPGGSGDLSGRRGVRFSAGSGEIARSRTPPLFQDKMAAARRDFDEQDRRAAKGTEVFVGGLPRSATESTLREVFSPCGEIVDVRIMKDQNGLPKGYAFVRFAKREYANTAKRQKNGMELQGKRLVVDLSMDQDTLFFGNLCKGNLHPW</sequence>
<dbReference type="PANTHER" id="PTHR21245">
    <property type="entry name" value="HETEROGENEOUS NUCLEAR RIBONUCLEOPROTEIN"/>
    <property type="match status" value="1"/>
</dbReference>
<feature type="domain" description="RRM" evidence="3">
    <location>
        <begin position="89"/>
        <end position="166"/>
    </location>
</feature>
<accession>K3ZEN8</accession>
<evidence type="ECO:0000313" key="4">
    <source>
        <dbReference type="EnsemblPlants" id="KQL16918"/>
    </source>
</evidence>
<dbReference type="CDD" id="cd00590">
    <property type="entry name" value="RRM_SF"/>
    <property type="match status" value="1"/>
</dbReference>
<dbReference type="InterPro" id="IPR000504">
    <property type="entry name" value="RRM_dom"/>
</dbReference>
<dbReference type="Pfam" id="PF00076">
    <property type="entry name" value="RRM_1"/>
    <property type="match status" value="1"/>
</dbReference>
<dbReference type="STRING" id="4555.K3ZEN8"/>
<dbReference type="Gramene" id="KQL16918">
    <property type="protein sequence ID" value="KQL16918"/>
    <property type="gene ID" value="SETIT_025034mg"/>
</dbReference>
<dbReference type="InterPro" id="IPR012677">
    <property type="entry name" value="Nucleotide-bd_a/b_plait_sf"/>
</dbReference>
<keyword evidence="1 2" id="KW-0694">RNA-binding</keyword>
<organism evidence="4 5">
    <name type="scientific">Setaria italica</name>
    <name type="common">Foxtail millet</name>
    <name type="synonym">Panicum italicum</name>
    <dbReference type="NCBI Taxonomy" id="4555"/>
    <lineage>
        <taxon>Eukaryota</taxon>
        <taxon>Viridiplantae</taxon>
        <taxon>Streptophyta</taxon>
        <taxon>Embryophyta</taxon>
        <taxon>Tracheophyta</taxon>
        <taxon>Spermatophyta</taxon>
        <taxon>Magnoliopsida</taxon>
        <taxon>Liliopsida</taxon>
        <taxon>Poales</taxon>
        <taxon>Poaceae</taxon>
        <taxon>PACMAD clade</taxon>
        <taxon>Panicoideae</taxon>
        <taxon>Panicodae</taxon>
        <taxon>Paniceae</taxon>
        <taxon>Cenchrinae</taxon>
        <taxon>Setaria</taxon>
    </lineage>
</organism>
<reference evidence="4" key="2">
    <citation type="submission" date="2018-08" db="UniProtKB">
        <authorList>
            <consortium name="EnsemblPlants"/>
        </authorList>
    </citation>
    <scope>IDENTIFICATION</scope>
    <source>
        <strain evidence="4">Yugu1</strain>
    </source>
</reference>
<dbReference type="eggNOG" id="KOG0117">
    <property type="taxonomic scope" value="Eukaryota"/>
</dbReference>
<dbReference type="EMBL" id="AGNK02002087">
    <property type="status" value="NOT_ANNOTATED_CDS"/>
    <property type="molecule type" value="Genomic_DNA"/>
</dbReference>
<dbReference type="SMART" id="SM00360">
    <property type="entry name" value="RRM"/>
    <property type="match status" value="1"/>
</dbReference>
<name>K3ZEN8_SETIT</name>
<dbReference type="SUPFAM" id="SSF54928">
    <property type="entry name" value="RNA-binding domain, RBD"/>
    <property type="match status" value="1"/>
</dbReference>
<reference evidence="5" key="1">
    <citation type="journal article" date="2012" name="Nat. Biotechnol.">
        <title>Reference genome sequence of the model plant Setaria.</title>
        <authorList>
            <person name="Bennetzen J.L."/>
            <person name="Schmutz J."/>
            <person name="Wang H."/>
            <person name="Percifield R."/>
            <person name="Hawkins J."/>
            <person name="Pontaroli A.C."/>
            <person name="Estep M."/>
            <person name="Feng L."/>
            <person name="Vaughn J.N."/>
            <person name="Grimwood J."/>
            <person name="Jenkins J."/>
            <person name="Barry K."/>
            <person name="Lindquist E."/>
            <person name="Hellsten U."/>
            <person name="Deshpande S."/>
            <person name="Wang X."/>
            <person name="Wu X."/>
            <person name="Mitros T."/>
            <person name="Triplett J."/>
            <person name="Yang X."/>
            <person name="Ye C.Y."/>
            <person name="Mauro-Herrera M."/>
            <person name="Wang L."/>
            <person name="Li P."/>
            <person name="Sharma M."/>
            <person name="Sharma R."/>
            <person name="Ronald P.C."/>
            <person name="Panaud O."/>
            <person name="Kellogg E.A."/>
            <person name="Brutnell T.P."/>
            <person name="Doust A.N."/>
            <person name="Tuskan G.A."/>
            <person name="Rokhsar D."/>
            <person name="Devos K.M."/>
        </authorList>
    </citation>
    <scope>NUCLEOTIDE SEQUENCE [LARGE SCALE GENOMIC DNA]</scope>
    <source>
        <strain evidence="5">cv. Yugu1</strain>
    </source>
</reference>
<dbReference type="GO" id="GO:0003723">
    <property type="term" value="F:RNA binding"/>
    <property type="evidence" value="ECO:0007669"/>
    <property type="project" value="UniProtKB-UniRule"/>
</dbReference>
<evidence type="ECO:0000259" key="3">
    <source>
        <dbReference type="PROSITE" id="PS50102"/>
    </source>
</evidence>
<dbReference type="InterPro" id="IPR035979">
    <property type="entry name" value="RBD_domain_sf"/>
</dbReference>
<dbReference type="AlphaFoldDB" id="K3ZEN8"/>